<evidence type="ECO:0000256" key="4">
    <source>
        <dbReference type="RuleBase" id="RU000647"/>
    </source>
</evidence>
<feature type="domain" description="C-CAP/cofactor C-like" evidence="6">
    <location>
        <begin position="358"/>
        <end position="503"/>
    </location>
</feature>
<dbReference type="InterPro" id="IPR036223">
    <property type="entry name" value="CAP_C_sf"/>
</dbReference>
<dbReference type="Gene3D" id="2.160.20.70">
    <property type="match status" value="1"/>
</dbReference>
<accession>A0A9P8PW31</accession>
<dbReference type="Pfam" id="PF01213">
    <property type="entry name" value="CAP_N-CM"/>
    <property type="match status" value="1"/>
</dbReference>
<reference evidence="7" key="1">
    <citation type="journal article" date="2021" name="Open Biol.">
        <title>Shared evolutionary footprints suggest mitochondrial oxidative damage underlies multiple complex I losses in fungi.</title>
        <authorList>
            <person name="Schikora-Tamarit M.A."/>
            <person name="Marcet-Houben M."/>
            <person name="Nosek J."/>
            <person name="Gabaldon T."/>
        </authorList>
    </citation>
    <scope>NUCLEOTIDE SEQUENCE</scope>
    <source>
        <strain evidence="7">CBS6341</strain>
    </source>
</reference>
<dbReference type="GO" id="GO:0008179">
    <property type="term" value="F:adenylate cyclase binding"/>
    <property type="evidence" value="ECO:0007669"/>
    <property type="project" value="TreeGrafter"/>
</dbReference>
<dbReference type="InterPro" id="IPR017901">
    <property type="entry name" value="C-CAP_CF_C-like"/>
</dbReference>
<dbReference type="GO" id="GO:0005737">
    <property type="term" value="C:cytoplasm"/>
    <property type="evidence" value="ECO:0007669"/>
    <property type="project" value="TreeGrafter"/>
</dbReference>
<dbReference type="GO" id="GO:0019933">
    <property type="term" value="P:cAMP-mediated signaling"/>
    <property type="evidence" value="ECO:0007669"/>
    <property type="project" value="TreeGrafter"/>
</dbReference>
<dbReference type="InterPro" id="IPR013992">
    <property type="entry name" value="Adenylate_cyclase-assoc_CAP_N"/>
</dbReference>
<evidence type="ECO:0000259" key="6">
    <source>
        <dbReference type="PROSITE" id="PS51329"/>
    </source>
</evidence>
<dbReference type="EMBL" id="JAEUBF010000315">
    <property type="protein sequence ID" value="KAH3679391.1"/>
    <property type="molecule type" value="Genomic_DNA"/>
</dbReference>
<dbReference type="FunFam" id="1.25.40.330:FF:000001">
    <property type="entry name" value="Adenylyl cyclase-associated protein"/>
    <property type="match status" value="1"/>
</dbReference>
<evidence type="ECO:0000256" key="1">
    <source>
        <dbReference type="ARBA" id="ARBA00007659"/>
    </source>
</evidence>
<feature type="compositionally biased region" description="Pro residues" evidence="5">
    <location>
        <begin position="280"/>
        <end position="293"/>
    </location>
</feature>
<dbReference type="GO" id="GO:0007015">
    <property type="term" value="P:actin filament organization"/>
    <property type="evidence" value="ECO:0007669"/>
    <property type="project" value="TreeGrafter"/>
</dbReference>
<comment type="caution">
    <text evidence="7">The sequence shown here is derived from an EMBL/GenBank/DDBJ whole genome shotgun (WGS) entry which is preliminary data.</text>
</comment>
<feature type="compositionally biased region" description="Basic and acidic residues" evidence="5">
    <location>
        <begin position="329"/>
        <end position="341"/>
    </location>
</feature>
<organism evidence="7 8">
    <name type="scientific">Wickerhamomyces mucosus</name>
    <dbReference type="NCBI Taxonomy" id="1378264"/>
    <lineage>
        <taxon>Eukaryota</taxon>
        <taxon>Fungi</taxon>
        <taxon>Dikarya</taxon>
        <taxon>Ascomycota</taxon>
        <taxon>Saccharomycotina</taxon>
        <taxon>Saccharomycetes</taxon>
        <taxon>Phaffomycetales</taxon>
        <taxon>Wickerhamomycetaceae</taxon>
        <taxon>Wickerhamomyces</taxon>
    </lineage>
</organism>
<dbReference type="InterPro" id="IPR013912">
    <property type="entry name" value="Adenylate_cyclase-assoc_CAP_C"/>
</dbReference>
<dbReference type="Gene3D" id="1.25.40.330">
    <property type="entry name" value="Adenylate cyclase-associated CAP, N-terminal domain"/>
    <property type="match status" value="1"/>
</dbReference>
<dbReference type="PROSITE" id="PS51329">
    <property type="entry name" value="C_CAP_COFACTOR_C"/>
    <property type="match status" value="1"/>
</dbReference>
<comment type="function">
    <text evidence="2">The N-terminal domain binds to adenylyl cyclase, thereby enabling adenylyl cyclase to be activated by upstream regulatory signals, such as Ras. The C-terminal domain is required for normal cellular morphology and growth control.</text>
</comment>
<dbReference type="Proteomes" id="UP000769528">
    <property type="component" value="Unassembled WGS sequence"/>
</dbReference>
<dbReference type="Pfam" id="PF08603">
    <property type="entry name" value="CAP_C"/>
    <property type="match status" value="1"/>
</dbReference>
<evidence type="ECO:0000256" key="5">
    <source>
        <dbReference type="SAM" id="MobiDB-lite"/>
    </source>
</evidence>
<evidence type="ECO:0000256" key="3">
    <source>
        <dbReference type="ARBA" id="ARBA00072052"/>
    </source>
</evidence>
<dbReference type="InterPro" id="IPR016098">
    <property type="entry name" value="CAP/MinC_C"/>
</dbReference>
<dbReference type="InterPro" id="IPR053950">
    <property type="entry name" value="CAP_N"/>
</dbReference>
<dbReference type="PANTHER" id="PTHR10652:SF0">
    <property type="entry name" value="ADENYLYL CYCLASE-ASSOCIATED PROTEIN"/>
    <property type="match status" value="1"/>
</dbReference>
<dbReference type="PANTHER" id="PTHR10652">
    <property type="entry name" value="ADENYLYL CYCLASE-ASSOCIATED PROTEIN"/>
    <property type="match status" value="1"/>
</dbReference>
<dbReference type="SUPFAM" id="SSF69340">
    <property type="entry name" value="C-terminal domain of adenylylcyclase associated protein"/>
    <property type="match status" value="1"/>
</dbReference>
<dbReference type="OrthoDB" id="77251at2759"/>
<feature type="region of interest" description="Disordered" evidence="5">
    <location>
        <begin position="329"/>
        <end position="371"/>
    </location>
</feature>
<evidence type="ECO:0000313" key="7">
    <source>
        <dbReference type="EMBL" id="KAH3679391.1"/>
    </source>
</evidence>
<evidence type="ECO:0000256" key="2">
    <source>
        <dbReference type="ARBA" id="ARBA00054756"/>
    </source>
</evidence>
<proteinExistence type="inferred from homology"/>
<dbReference type="SUPFAM" id="SSF101278">
    <property type="entry name" value="N-terminal domain of adenylylcyclase associated protein, CAP"/>
    <property type="match status" value="1"/>
</dbReference>
<gene>
    <name evidence="7" type="ORF">WICMUC_001011</name>
</gene>
<comment type="similarity">
    <text evidence="1 4">Belongs to the CAP family.</text>
</comment>
<keyword evidence="8" id="KW-1185">Reference proteome</keyword>
<protein>
    <recommendedName>
        <fullName evidence="3 4">Adenylyl cyclase-associated protein</fullName>
    </recommendedName>
</protein>
<dbReference type="InterPro" id="IPR001837">
    <property type="entry name" value="Adenylate_cyclase-assoc_CAP"/>
</dbReference>
<dbReference type="GO" id="GO:0003779">
    <property type="term" value="F:actin binding"/>
    <property type="evidence" value="ECO:0007669"/>
    <property type="project" value="InterPro"/>
</dbReference>
<name>A0A9P8PW31_9ASCO</name>
<feature type="region of interest" description="Disordered" evidence="5">
    <location>
        <begin position="273"/>
        <end position="297"/>
    </location>
</feature>
<dbReference type="InterPro" id="IPR006599">
    <property type="entry name" value="CARP_motif"/>
</dbReference>
<dbReference type="Pfam" id="PF21938">
    <property type="entry name" value="CAP_N"/>
    <property type="match status" value="1"/>
</dbReference>
<evidence type="ECO:0000313" key="8">
    <source>
        <dbReference type="Proteomes" id="UP000769528"/>
    </source>
</evidence>
<dbReference type="AlphaFoldDB" id="A0A9P8PW31"/>
<reference evidence="7" key="2">
    <citation type="submission" date="2021-01" db="EMBL/GenBank/DDBJ databases">
        <authorList>
            <person name="Schikora-Tamarit M.A."/>
        </authorList>
    </citation>
    <scope>NUCLEOTIDE SEQUENCE</scope>
    <source>
        <strain evidence="7">CBS6341</strain>
    </source>
</reference>
<dbReference type="SMART" id="SM00673">
    <property type="entry name" value="CARP"/>
    <property type="match status" value="2"/>
</dbReference>
<dbReference type="InterPro" id="IPR036222">
    <property type="entry name" value="CAP_N_sf"/>
</dbReference>
<sequence>MSHLKSENFQLLFERLEKATTALESIVDKNISQSGASAASSEIQSVAPGSTSAPQRALSDLELSKEAPEEVLSPSIKAFNEFLELYVDPFVSSSKELDSLIGEQASLLAEAFNFQKHFIKAALISQKPDFTNPKSVELIAPLQETIGKISDFKDKNRKSDLFNNLNSISEGTGVLSWLLTETPQSYITDIKDSATFWTNKVLKQFKGVDNRHVDWVKQFLNIFEGLKLYAKQYHTTGLTYKSDGGNFASSLANEISTSGFISRSASETGIALESTVPSAGGPPPPPPPPPPPSNLYDDLTAQAPSADGGLNAVFSELNQGEAITKSLKKVDRSQMTHKNPELRSSSVVAGKRSPPVKPKKPSHLTQNSKPDPVIELNDSKWIIKNVEDNHDIIIDGEISQSIFIADSKNATIQIKGKANAVSISSTTRVGLVVESLVSGVDVINSKKFGIQILDIVPTISIDKSDEGSVYLSEKSLATEIYTSSTTALNINIPQDDDFKEVSIPEQFKHTFASGKLQSEIVEHAG</sequence>